<feature type="domain" description="Electron transfer flavoprotein alpha/beta-subunit N-terminal" evidence="1">
    <location>
        <begin position="26"/>
        <end position="220"/>
    </location>
</feature>
<gene>
    <name evidence="2" type="ORF">BABA_20646</name>
</gene>
<dbReference type="AlphaFoldDB" id="K6C2F0"/>
<reference evidence="2 3" key="1">
    <citation type="journal article" date="2012" name="Front. Microbiol.">
        <title>Redundancy and modularity in membrane-associated dissimilatory nitrate reduction in Bacillus.</title>
        <authorList>
            <person name="Heylen K."/>
            <person name="Keltjens J."/>
        </authorList>
    </citation>
    <scope>NUCLEOTIDE SEQUENCE [LARGE SCALE GENOMIC DNA]</scope>
    <source>
        <strain evidence="3">LMG 21833T</strain>
    </source>
</reference>
<evidence type="ECO:0000313" key="2">
    <source>
        <dbReference type="EMBL" id="EKN65330.1"/>
    </source>
</evidence>
<dbReference type="CDD" id="cd01714">
    <property type="entry name" value="ETF_beta"/>
    <property type="match status" value="1"/>
</dbReference>
<accession>K6C2F0</accession>
<keyword evidence="3" id="KW-1185">Reference proteome</keyword>
<dbReference type="PATRIC" id="fig|1117379.3.peg.4280"/>
<evidence type="ECO:0000259" key="1">
    <source>
        <dbReference type="SMART" id="SM00893"/>
    </source>
</evidence>
<sequence>MHIVVCLKHVLDPEITPRYFKIDPETNRPDASDSDMVLDSFAENALELAIQLRDKTPGATVTALCLGDEDSEEVLRRALAFTANAAIRVWDEEWEGLDLDGQVIGHILAQTIKTLGGAELVLTGYQASDIEEGLVGPVMAEELKIPCVTLVSDLELDGDHVKASYEAEGGYSVVSVPSPAVFTVISAETNVPRLPKVKDIRLARSKPITLFESDDLDLDSERSQPGSRLIKAYVQNKEVNCEVLPGNDGAELAGGLADKLVALKIL</sequence>
<dbReference type="eggNOG" id="COG2086">
    <property type="taxonomic scope" value="Bacteria"/>
</dbReference>
<dbReference type="PIRSF" id="PIRSF000090">
    <property type="entry name" value="Beta-ETF"/>
    <property type="match status" value="1"/>
</dbReference>
<dbReference type="Proteomes" id="UP000006316">
    <property type="component" value="Unassembled WGS sequence"/>
</dbReference>
<organism evidence="2 3">
    <name type="scientific">Neobacillus bataviensis LMG 21833</name>
    <dbReference type="NCBI Taxonomy" id="1117379"/>
    <lineage>
        <taxon>Bacteria</taxon>
        <taxon>Bacillati</taxon>
        <taxon>Bacillota</taxon>
        <taxon>Bacilli</taxon>
        <taxon>Bacillales</taxon>
        <taxon>Bacillaceae</taxon>
        <taxon>Neobacillus</taxon>
    </lineage>
</organism>
<dbReference type="InterPro" id="IPR033948">
    <property type="entry name" value="ETF_beta_N"/>
</dbReference>
<dbReference type="GO" id="GO:0009055">
    <property type="term" value="F:electron transfer activity"/>
    <property type="evidence" value="ECO:0007669"/>
    <property type="project" value="InterPro"/>
</dbReference>
<comment type="caution">
    <text evidence="2">The sequence shown here is derived from an EMBL/GenBank/DDBJ whole genome shotgun (WGS) entry which is preliminary data.</text>
</comment>
<dbReference type="InterPro" id="IPR014729">
    <property type="entry name" value="Rossmann-like_a/b/a_fold"/>
</dbReference>
<evidence type="ECO:0000313" key="3">
    <source>
        <dbReference type="Proteomes" id="UP000006316"/>
    </source>
</evidence>
<dbReference type="SUPFAM" id="SSF52402">
    <property type="entry name" value="Adenine nucleotide alpha hydrolases-like"/>
    <property type="match status" value="1"/>
</dbReference>
<dbReference type="InterPro" id="IPR012255">
    <property type="entry name" value="ETF_b"/>
</dbReference>
<dbReference type="Gene3D" id="3.40.50.620">
    <property type="entry name" value="HUPs"/>
    <property type="match status" value="1"/>
</dbReference>
<dbReference type="InterPro" id="IPR014730">
    <property type="entry name" value="ETF_a/b_N"/>
</dbReference>
<dbReference type="EMBL" id="AJLS01000135">
    <property type="protein sequence ID" value="EKN65330.1"/>
    <property type="molecule type" value="Genomic_DNA"/>
</dbReference>
<dbReference type="STRING" id="1117379.BABA_20646"/>
<dbReference type="SMART" id="SM00893">
    <property type="entry name" value="ETF"/>
    <property type="match status" value="1"/>
</dbReference>
<protein>
    <submittedName>
        <fullName evidence="2">Electron transfer flavoprotein alpha/beta-subunit</fullName>
    </submittedName>
</protein>
<name>K6C2F0_9BACI</name>
<dbReference type="RefSeq" id="WP_007087122.1">
    <property type="nucleotide sequence ID" value="NZ_AJLS01000135.1"/>
</dbReference>
<dbReference type="OrthoDB" id="9804960at2"/>
<dbReference type="PANTHER" id="PTHR21294">
    <property type="entry name" value="ELECTRON TRANSFER FLAVOPROTEIN BETA-SUBUNIT"/>
    <property type="match status" value="1"/>
</dbReference>
<dbReference type="Pfam" id="PF01012">
    <property type="entry name" value="ETF"/>
    <property type="match status" value="1"/>
</dbReference>
<proteinExistence type="predicted"/>